<evidence type="ECO:0000313" key="1">
    <source>
        <dbReference type="EMBL" id="KAK3704658.1"/>
    </source>
</evidence>
<accession>A0ACC3MX31</accession>
<keyword evidence="2" id="KW-1185">Reference proteome</keyword>
<sequence length="311" mass="35020">MNPSNDTPGNPSPSVEIFESSDFDCHGMFDVTDANGEEHWCYTFSTDAAEGFGTYHFVCHDVCLSILQRALETYIPRRTKPSLDKVYEALCATLSCAGGYTSLPLEHEYFGAADFWAQDWKAEKGWEHLVFNPNDLRNVTQYIISHLRPAAPEQQRSGLPTSADDSNKQSPKHLAHGGGLKGLPPEILGFIATKLSIEDTFALRLISRELAVRVPLTQDFWRRHLIAGDLFGLDNLDNDMLEKTEKGLDWKRLVRTLSRYESFHGPEEQGPEEWGSSEHLGEMHDAPLGLKNRMRIWKVARALLTSIDNTS</sequence>
<name>A0ACC3MX31_9PEZI</name>
<reference evidence="1" key="1">
    <citation type="submission" date="2023-07" db="EMBL/GenBank/DDBJ databases">
        <title>Black Yeasts Isolated from many extreme environments.</title>
        <authorList>
            <person name="Coleine C."/>
            <person name="Stajich J.E."/>
            <person name="Selbmann L."/>
        </authorList>
    </citation>
    <scope>NUCLEOTIDE SEQUENCE</scope>
    <source>
        <strain evidence="1">CCFEE 5714</strain>
    </source>
</reference>
<comment type="caution">
    <text evidence="1">The sequence shown here is derived from an EMBL/GenBank/DDBJ whole genome shotgun (WGS) entry which is preliminary data.</text>
</comment>
<protein>
    <submittedName>
        <fullName evidence="1">Uncharacterized protein</fullName>
    </submittedName>
</protein>
<proteinExistence type="predicted"/>
<organism evidence="1 2">
    <name type="scientific">Vermiconidia calcicola</name>
    <dbReference type="NCBI Taxonomy" id="1690605"/>
    <lineage>
        <taxon>Eukaryota</taxon>
        <taxon>Fungi</taxon>
        <taxon>Dikarya</taxon>
        <taxon>Ascomycota</taxon>
        <taxon>Pezizomycotina</taxon>
        <taxon>Dothideomycetes</taxon>
        <taxon>Dothideomycetidae</taxon>
        <taxon>Mycosphaerellales</taxon>
        <taxon>Extremaceae</taxon>
        <taxon>Vermiconidia</taxon>
    </lineage>
</organism>
<evidence type="ECO:0000313" key="2">
    <source>
        <dbReference type="Proteomes" id="UP001281147"/>
    </source>
</evidence>
<gene>
    <name evidence="1" type="ORF">LTR37_013757</name>
</gene>
<dbReference type="Proteomes" id="UP001281147">
    <property type="component" value="Unassembled WGS sequence"/>
</dbReference>
<dbReference type="EMBL" id="JAUTXU010000137">
    <property type="protein sequence ID" value="KAK3704658.1"/>
    <property type="molecule type" value="Genomic_DNA"/>
</dbReference>